<evidence type="ECO:0000259" key="2">
    <source>
        <dbReference type="Pfam" id="PF20155"/>
    </source>
</evidence>
<dbReference type="AlphaFoldDB" id="A0A182D5H5"/>
<dbReference type="NCBIfam" id="TIGR02675">
    <property type="entry name" value="tape_meas_nterm"/>
    <property type="match status" value="1"/>
</dbReference>
<reference evidence="3" key="1">
    <citation type="journal article" date="2015" name="Genome Announc.">
        <title>Complete Genome Sequence of the Bacteriochlorophyll b-Producing Photosynthetic Bacterium Blastochloris viridis.</title>
        <authorList>
            <person name="Tsukatani Y."/>
            <person name="Hirose Y."/>
            <person name="Harada J."/>
            <person name="Misawa N."/>
            <person name="Mori K."/>
            <person name="Inoue K."/>
            <person name="Tamiaki H."/>
        </authorList>
    </citation>
    <scope>NUCLEOTIDE SEQUENCE [LARGE SCALE GENOMIC DNA]</scope>
    <source>
        <strain evidence="3">DSM 133</strain>
    </source>
</reference>
<dbReference type="InterPro" id="IPR013491">
    <property type="entry name" value="Tape_meas_N"/>
</dbReference>
<organism evidence="3">
    <name type="scientific">Blastochloris viridis</name>
    <name type="common">Rhodopseudomonas viridis</name>
    <dbReference type="NCBI Taxonomy" id="1079"/>
    <lineage>
        <taxon>Bacteria</taxon>
        <taxon>Pseudomonadati</taxon>
        <taxon>Pseudomonadota</taxon>
        <taxon>Alphaproteobacteria</taxon>
        <taxon>Hyphomicrobiales</taxon>
        <taxon>Blastochloridaceae</taxon>
        <taxon>Blastochloris</taxon>
    </lineage>
</organism>
<keyword evidence="1" id="KW-0175">Coiled coil</keyword>
<accession>A0A182D5H5</accession>
<protein>
    <submittedName>
        <fullName evidence="3">Phage tail length tape-measure protein</fullName>
    </submittedName>
</protein>
<gene>
    <name evidence="3" type="ORF">BV133_3015</name>
</gene>
<feature type="coiled-coil region" evidence="1">
    <location>
        <begin position="387"/>
        <end position="414"/>
    </location>
</feature>
<evidence type="ECO:0000313" key="3">
    <source>
        <dbReference type="EMBL" id="BAS00609.1"/>
    </source>
</evidence>
<dbReference type="EMBL" id="AP014854">
    <property type="protein sequence ID" value="BAS00609.1"/>
    <property type="molecule type" value="Genomic_DNA"/>
</dbReference>
<proteinExistence type="predicted"/>
<feature type="domain" description="Tape measure protein N-terminal" evidence="2">
    <location>
        <begin position="80"/>
        <end position="273"/>
    </location>
</feature>
<dbReference type="PATRIC" id="fig|1079.8.peg.3110"/>
<evidence type="ECO:0000256" key="1">
    <source>
        <dbReference type="SAM" id="Coils"/>
    </source>
</evidence>
<name>A0A182D5H5_BLAVI</name>
<sequence>MLLEARLTDFERNMRKASAVSATNFGAVRRNSRSATMQIEADMNRASARINQAVATTSDRIGTVAKAMAAAAAGAITIDKIARAAAAYQGMANALRIAGLEGEQLNGTFGQLFAIAQRNGSALEPLVSLFARLSQSQTELHASSADLTRFTEGVSLALKVAGTDATAASGALTQLAQALGGGTVRAEEFNSVNEGARPILDAVAAGLKEAGGSVATLRQLVNDGKVSSEAFFRAFLAGAGSLQEKADKALPSVEQGMTRVANAFTVAVGEFDKVTGASTSVSSGLERIAAGIGSVGDRAEAVYQKIKPLVDALNLIGKYSPTGLLTQYATDTGVFAPTPSGGVTRTTTTSAVNGTIAGAAPVLGTGFSGGKSQVSLAQYPAAGKEKSSSSKARASELEQEIASLQRHTQALQIQAGQFGMTEAEAARYEATQQLLNAATADGKTITDDQRAAIARAADAYAQAADAAHQMTEKTQRAAEFQREFESATTELFSSLIKGGDSLNDTLSRLAERFADLALQAALFGSGPFGSGSGLLSGVGKAIGGLFGGGSDFSGYNVTGLPGHATGGYIRGPGTGTSDSIPARLSNGEYVFSARAVSAIGAGNLDAMHRTAKGFAAGGYVGPAPVASGQAASAAPVITVAPTINFQSQIPSSQADQASMAKQVQRSVETAVNQALAKQMRPGGILTR</sequence>
<dbReference type="Pfam" id="PF20155">
    <property type="entry name" value="TMP_3"/>
    <property type="match status" value="1"/>
</dbReference>